<name>A0A212LNG8_9HYPH</name>
<reference evidence="1" key="1">
    <citation type="submission" date="2016-08" db="EMBL/GenBank/DDBJ databases">
        <authorList>
            <person name="Seilhamer J.J."/>
        </authorList>
    </citation>
    <scope>NUCLEOTIDE SEQUENCE</scope>
    <source>
        <strain evidence="1">86</strain>
    </source>
</reference>
<dbReference type="RefSeq" id="WP_288198375.1">
    <property type="nucleotide sequence ID" value="NZ_LT608334.1"/>
</dbReference>
<evidence type="ECO:0000313" key="1">
    <source>
        <dbReference type="EMBL" id="SCM79068.1"/>
    </source>
</evidence>
<dbReference type="AlphaFoldDB" id="A0A212LNG8"/>
<dbReference type="EMBL" id="FMJD01000013">
    <property type="protein sequence ID" value="SCM79068.1"/>
    <property type="molecule type" value="Genomic_DNA"/>
</dbReference>
<dbReference type="InterPro" id="IPR019285">
    <property type="entry name" value="DUF2336"/>
</dbReference>
<accession>A0A212LNG8</accession>
<protein>
    <recommendedName>
        <fullName evidence="2">DUF2336 domain-containing protein</fullName>
    </recommendedName>
</protein>
<sequence length="384" mass="41426">MGRFRLIDWMEKAPAPARASAVPALVRSYVHGDLASDAREMIEATLTLLSDDPSPDVRRALAEALSIHETAPRHLIVALSQDLPAIAEPIFRRSPCLIDSELAAAVTLGTPSIAKAIASRPWISFEVADAIAAEGDRDAVLAMLGNPGADLDGEAFAAIAGRLGDDGDIREALFARRDLPLAVRQSLISALGEKLGRFLVGRAWIAPKRAGVVLREACDKATVFLAGSAGEAELAALVEHLRASGQLTTALLIRSMCEGHIRFLEAALARLSGLPATRVYALLIDGRPGALRALFGRAGLPERSHAAFLAALDVWRELDYDGRDGDEPRFGRRMVERILTRYQEFAPGEVDDLLAMLRRLAAESARAAARDMMAARREHRRNAA</sequence>
<proteinExistence type="predicted"/>
<dbReference type="Pfam" id="PF10098">
    <property type="entry name" value="DUF2336"/>
    <property type="match status" value="1"/>
</dbReference>
<dbReference type="PIRSF" id="PIRSF035865">
    <property type="entry name" value="UCP035865"/>
    <property type="match status" value="1"/>
</dbReference>
<evidence type="ECO:0008006" key="2">
    <source>
        <dbReference type="Google" id="ProtNLM"/>
    </source>
</evidence>
<dbReference type="InterPro" id="IPR014598">
    <property type="entry name" value="UCP035865"/>
</dbReference>
<organism evidence="1">
    <name type="scientific">uncultured Pleomorphomonas sp</name>
    <dbReference type="NCBI Taxonomy" id="442121"/>
    <lineage>
        <taxon>Bacteria</taxon>
        <taxon>Pseudomonadati</taxon>
        <taxon>Pseudomonadota</taxon>
        <taxon>Alphaproteobacteria</taxon>
        <taxon>Hyphomicrobiales</taxon>
        <taxon>Pleomorphomonadaceae</taxon>
        <taxon>Pleomorphomonas</taxon>
        <taxon>environmental samples</taxon>
    </lineage>
</organism>
<gene>
    <name evidence="1" type="ORF">KL86PLE_90218</name>
</gene>